<proteinExistence type="predicted"/>
<evidence type="ECO:0000313" key="2">
    <source>
        <dbReference type="Proteomes" id="UP000245870"/>
    </source>
</evidence>
<name>A0A2U0TZ38_9BACT</name>
<dbReference type="Proteomes" id="UP000245870">
    <property type="component" value="Unassembled WGS sequence"/>
</dbReference>
<accession>A0A2U0TZ38</accession>
<keyword evidence="2" id="KW-1185">Reference proteome</keyword>
<reference evidence="1 2" key="1">
    <citation type="submission" date="2018-05" db="EMBL/GenBank/DDBJ databases">
        <title>Genomic Encyclopedia of Type Strains, Phase IV (KMG-IV): sequencing the most valuable type-strain genomes for metagenomic binning, comparative biology and taxonomic classification.</title>
        <authorList>
            <person name="Goeker M."/>
        </authorList>
    </citation>
    <scope>NUCLEOTIDE SEQUENCE [LARGE SCALE GENOMIC DNA]</scope>
    <source>
        <strain evidence="1 2">DSM 100333</strain>
    </source>
</reference>
<gene>
    <name evidence="1" type="ORF">C7379_12227</name>
</gene>
<comment type="caution">
    <text evidence="1">The sequence shown here is derived from an EMBL/GenBank/DDBJ whole genome shotgun (WGS) entry which is preliminary data.</text>
</comment>
<protein>
    <submittedName>
        <fullName evidence="1">Uncharacterized protein</fullName>
    </submittedName>
</protein>
<sequence>MLFAFNEKVIDMTLEREKLGYCQTMEFGKYVARNNILCCKK</sequence>
<dbReference type="EMBL" id="QENY01000022">
    <property type="protein sequence ID" value="PVX48886.1"/>
    <property type="molecule type" value="Genomic_DNA"/>
</dbReference>
<evidence type="ECO:0000313" key="1">
    <source>
        <dbReference type="EMBL" id="PVX48886.1"/>
    </source>
</evidence>
<organism evidence="1 2">
    <name type="scientific">Hallella colorans</name>
    <dbReference type="NCBI Taxonomy" id="1703337"/>
    <lineage>
        <taxon>Bacteria</taxon>
        <taxon>Pseudomonadati</taxon>
        <taxon>Bacteroidota</taxon>
        <taxon>Bacteroidia</taxon>
        <taxon>Bacteroidales</taxon>
        <taxon>Prevotellaceae</taxon>
        <taxon>Hallella</taxon>
    </lineage>
</organism>
<dbReference type="AlphaFoldDB" id="A0A2U0TZ38"/>